<evidence type="ECO:0000313" key="5">
    <source>
        <dbReference type="EMBL" id="KAA8520961.1"/>
    </source>
</evidence>
<protein>
    <recommendedName>
        <fullName evidence="7">SGNH hydrolase-type esterase domain-containing protein</fullName>
    </recommendedName>
</protein>
<dbReference type="PANTHER" id="PTHR45648">
    <property type="entry name" value="GDSL LIPASE/ACYLHYDROLASE FAMILY PROTEIN (AFU_ORTHOLOGUE AFUA_4G14700)"/>
    <property type="match status" value="1"/>
</dbReference>
<feature type="compositionally biased region" description="Polar residues" evidence="4">
    <location>
        <begin position="32"/>
        <end position="42"/>
    </location>
</feature>
<dbReference type="Proteomes" id="UP000325577">
    <property type="component" value="Linkage Group LG5"/>
</dbReference>
<feature type="compositionally biased region" description="Polar residues" evidence="4">
    <location>
        <begin position="13"/>
        <end position="24"/>
    </location>
</feature>
<dbReference type="Gene3D" id="3.40.50.1110">
    <property type="entry name" value="SGNH hydrolase"/>
    <property type="match status" value="1"/>
</dbReference>
<dbReference type="InterPro" id="IPR051058">
    <property type="entry name" value="GDSL_Est/Lipase"/>
</dbReference>
<dbReference type="CDD" id="cd01837">
    <property type="entry name" value="SGNH_plant_lipase_like"/>
    <property type="match status" value="1"/>
</dbReference>
<dbReference type="InterPro" id="IPR001087">
    <property type="entry name" value="GDSL"/>
</dbReference>
<keyword evidence="2" id="KW-0378">Hydrolase</keyword>
<proteinExistence type="inferred from homology"/>
<dbReference type="EMBL" id="CM018048">
    <property type="protein sequence ID" value="KAA8520961.1"/>
    <property type="molecule type" value="Genomic_DNA"/>
</dbReference>
<dbReference type="Pfam" id="PF00657">
    <property type="entry name" value="Lipase_GDSL"/>
    <property type="match status" value="1"/>
</dbReference>
<keyword evidence="3" id="KW-0442">Lipid degradation</keyword>
<dbReference type="AlphaFoldDB" id="A0A5J4ZV13"/>
<dbReference type="InterPro" id="IPR036514">
    <property type="entry name" value="SGNH_hydro_sf"/>
</dbReference>
<evidence type="ECO:0000313" key="6">
    <source>
        <dbReference type="Proteomes" id="UP000325577"/>
    </source>
</evidence>
<organism evidence="5 6">
    <name type="scientific">Nyssa sinensis</name>
    <dbReference type="NCBI Taxonomy" id="561372"/>
    <lineage>
        <taxon>Eukaryota</taxon>
        <taxon>Viridiplantae</taxon>
        <taxon>Streptophyta</taxon>
        <taxon>Embryophyta</taxon>
        <taxon>Tracheophyta</taxon>
        <taxon>Spermatophyta</taxon>
        <taxon>Magnoliopsida</taxon>
        <taxon>eudicotyledons</taxon>
        <taxon>Gunneridae</taxon>
        <taxon>Pentapetalae</taxon>
        <taxon>asterids</taxon>
        <taxon>Cornales</taxon>
        <taxon>Nyssaceae</taxon>
        <taxon>Nyssa</taxon>
    </lineage>
</organism>
<sequence>MNPIMSLPEPRSPTISPNVMSPTMSLPEPRSPTISPNVMSPTMSPPEPRSPTISPNVMSPTMSPPDPRSPVISPILSPHPLVPALFVIGDSSVDCGTNNFLGTFARADRFPYGRDFDTHQPTGRFCNGRIPVDYLELCFDYFEPALRLGLPFVPSYLGQTSSVEEMIHGVNYASAGAGIIFSSGSELGQHISFTQQIQQVMDTFQQFILSMGEDEAAKLISESIFYISIGINDYIHYYLRNVSNVQSLYPPWSFNQFLAHTMRQEIKNLYDTNVRNVVVMGLAPIGCAPYYLSLYQSENGECVQMINDMILEFNFVMRYTVEELSKDLVDANIIFCDVLQGSMDIIKNHEQYGFNITTDACCGLGRYRGWIMCISPEMACSNASNHIWWDQFHPTDAVNAILADNVWSSLHTKMCYPMNLQDMLSEKAK</sequence>
<evidence type="ECO:0000256" key="2">
    <source>
        <dbReference type="ARBA" id="ARBA00022801"/>
    </source>
</evidence>
<accession>A0A5J4ZV13</accession>
<dbReference type="GO" id="GO:0016042">
    <property type="term" value="P:lipid catabolic process"/>
    <property type="evidence" value="ECO:0007669"/>
    <property type="project" value="UniProtKB-KW"/>
</dbReference>
<feature type="region of interest" description="Disordered" evidence="4">
    <location>
        <begin position="1"/>
        <end position="54"/>
    </location>
</feature>
<dbReference type="InterPro" id="IPR035669">
    <property type="entry name" value="SGNH_plant_lipase-like"/>
</dbReference>
<evidence type="ECO:0000256" key="1">
    <source>
        <dbReference type="ARBA" id="ARBA00008668"/>
    </source>
</evidence>
<dbReference type="PANTHER" id="PTHR45648:SF13">
    <property type="entry name" value="OS02G0290900 PROTEIN"/>
    <property type="match status" value="1"/>
</dbReference>
<dbReference type="OrthoDB" id="1600564at2759"/>
<evidence type="ECO:0000256" key="3">
    <source>
        <dbReference type="ARBA" id="ARBA00022963"/>
    </source>
</evidence>
<dbReference type="SUPFAM" id="SSF52266">
    <property type="entry name" value="SGNH hydrolase"/>
    <property type="match status" value="1"/>
</dbReference>
<evidence type="ECO:0008006" key="7">
    <source>
        <dbReference type="Google" id="ProtNLM"/>
    </source>
</evidence>
<keyword evidence="3" id="KW-0443">Lipid metabolism</keyword>
<reference evidence="5 6" key="1">
    <citation type="submission" date="2019-09" db="EMBL/GenBank/DDBJ databases">
        <title>A chromosome-level genome assembly of the Chinese tupelo Nyssa sinensis.</title>
        <authorList>
            <person name="Yang X."/>
            <person name="Kang M."/>
            <person name="Yang Y."/>
            <person name="Xiong H."/>
            <person name="Wang M."/>
            <person name="Zhang Z."/>
            <person name="Wang Z."/>
            <person name="Wu H."/>
            <person name="Ma T."/>
            <person name="Liu J."/>
            <person name="Xi Z."/>
        </authorList>
    </citation>
    <scope>NUCLEOTIDE SEQUENCE [LARGE SCALE GENOMIC DNA]</scope>
    <source>
        <strain evidence="5">J267</strain>
        <tissue evidence="5">Leaf</tissue>
    </source>
</reference>
<dbReference type="GO" id="GO:0016788">
    <property type="term" value="F:hydrolase activity, acting on ester bonds"/>
    <property type="evidence" value="ECO:0007669"/>
    <property type="project" value="InterPro"/>
</dbReference>
<gene>
    <name evidence="5" type="ORF">F0562_011634</name>
</gene>
<name>A0A5J4ZV13_9ASTE</name>
<evidence type="ECO:0000256" key="4">
    <source>
        <dbReference type="SAM" id="MobiDB-lite"/>
    </source>
</evidence>
<comment type="similarity">
    <text evidence="1">Belongs to the 'GDSL' lipolytic enzyme family.</text>
</comment>
<keyword evidence="6" id="KW-1185">Reference proteome</keyword>